<evidence type="ECO:0000313" key="4">
    <source>
        <dbReference type="Proteomes" id="UP001596405"/>
    </source>
</evidence>
<dbReference type="RefSeq" id="WP_066619252.1">
    <property type="nucleotide sequence ID" value="NZ_JBHSYQ010000003.1"/>
</dbReference>
<name>A0ABW2DHZ3_9BACT</name>
<accession>A0ABW2DHZ3</accession>
<dbReference type="PROSITE" id="PS51257">
    <property type="entry name" value="PROKAR_LIPOPROTEIN"/>
    <property type="match status" value="1"/>
</dbReference>
<dbReference type="Pfam" id="PF00144">
    <property type="entry name" value="Beta-lactamase"/>
    <property type="match status" value="1"/>
</dbReference>
<comment type="caution">
    <text evidence="3">The sequence shown here is derived from an EMBL/GenBank/DDBJ whole genome shotgun (WGS) entry which is preliminary data.</text>
</comment>
<reference evidence="4" key="1">
    <citation type="journal article" date="2019" name="Int. J. Syst. Evol. Microbiol.">
        <title>The Global Catalogue of Microorganisms (GCM) 10K type strain sequencing project: providing services to taxonomists for standard genome sequencing and annotation.</title>
        <authorList>
            <consortium name="The Broad Institute Genomics Platform"/>
            <consortium name="The Broad Institute Genome Sequencing Center for Infectious Disease"/>
            <person name="Wu L."/>
            <person name="Ma J."/>
        </authorList>
    </citation>
    <scope>NUCLEOTIDE SEQUENCE [LARGE SCALE GENOMIC DNA]</scope>
    <source>
        <strain evidence="4">CGMCC 4.7393</strain>
    </source>
</reference>
<dbReference type="PANTHER" id="PTHR46825:SF7">
    <property type="entry name" value="D-ALANYL-D-ALANINE CARBOXYPEPTIDASE"/>
    <property type="match status" value="1"/>
</dbReference>
<dbReference type="InterPro" id="IPR001466">
    <property type="entry name" value="Beta-lactam-related"/>
</dbReference>
<dbReference type="GO" id="GO:0016787">
    <property type="term" value="F:hydrolase activity"/>
    <property type="evidence" value="ECO:0007669"/>
    <property type="project" value="UniProtKB-KW"/>
</dbReference>
<sequence>MLRFNTTLLLVASFMVLGSCADNGATATKTASPATAKVIQPVPQVDSAVHAFMRKHNVPGVSIAITKDGRLVHVKGYGYADVEAREPVTPSSLFRIASISKPITGIAFVKLAEEGKISLDAKVFGTGGILGTTYGTKPYSKGITDITVRQLLNHTSGGWVNDNNDPMFTNPTMTADELITWTLDNRPLDNTPGTAYAYSNFGYSILGRIIEKVTGQTYEQYVQTEILKPLGITSMQVGGNTLADRKPNEVKYYGQQGGQPYIYNITRMDAHGGWLANATDLVKLTAFVDGFASKPDVLKPESIEQMTTASTVNPRYALGWMVNERNSWWHTGSLPGTFTMLARTSGGFSWAILTNTRTTNPDFGKDIDRLVWTAINDSTTVWPNQDLF</sequence>
<feature type="domain" description="Beta-lactamase-related" evidence="2">
    <location>
        <begin position="45"/>
        <end position="368"/>
    </location>
</feature>
<feature type="signal peptide" evidence="1">
    <location>
        <begin position="1"/>
        <end position="21"/>
    </location>
</feature>
<dbReference type="EC" id="3.-.-.-" evidence="3"/>
<feature type="chain" id="PRO_5045378672" evidence="1">
    <location>
        <begin position="22"/>
        <end position="388"/>
    </location>
</feature>
<dbReference type="Proteomes" id="UP001596405">
    <property type="component" value="Unassembled WGS sequence"/>
</dbReference>
<proteinExistence type="predicted"/>
<dbReference type="EMBL" id="JBHSYQ010000003">
    <property type="protein sequence ID" value="MFC6997502.1"/>
    <property type="molecule type" value="Genomic_DNA"/>
</dbReference>
<gene>
    <name evidence="3" type="ORF">ACFQHR_07695</name>
</gene>
<protein>
    <submittedName>
        <fullName evidence="3">Serine hydrolase domain-containing protein</fullName>
        <ecNumber evidence="3">3.-.-.-</ecNumber>
    </submittedName>
</protein>
<organism evidence="3 4">
    <name type="scientific">Rufibacter roseus</name>
    <dbReference type="NCBI Taxonomy" id="1567108"/>
    <lineage>
        <taxon>Bacteria</taxon>
        <taxon>Pseudomonadati</taxon>
        <taxon>Bacteroidota</taxon>
        <taxon>Cytophagia</taxon>
        <taxon>Cytophagales</taxon>
        <taxon>Hymenobacteraceae</taxon>
        <taxon>Rufibacter</taxon>
    </lineage>
</organism>
<dbReference type="SUPFAM" id="SSF56601">
    <property type="entry name" value="beta-lactamase/transpeptidase-like"/>
    <property type="match status" value="1"/>
</dbReference>
<keyword evidence="4" id="KW-1185">Reference proteome</keyword>
<keyword evidence="3" id="KW-0378">Hydrolase</keyword>
<evidence type="ECO:0000313" key="3">
    <source>
        <dbReference type="EMBL" id="MFC6997502.1"/>
    </source>
</evidence>
<evidence type="ECO:0000259" key="2">
    <source>
        <dbReference type="Pfam" id="PF00144"/>
    </source>
</evidence>
<dbReference type="InterPro" id="IPR050491">
    <property type="entry name" value="AmpC-like"/>
</dbReference>
<dbReference type="Gene3D" id="3.40.710.10">
    <property type="entry name" value="DD-peptidase/beta-lactamase superfamily"/>
    <property type="match status" value="1"/>
</dbReference>
<dbReference type="PANTHER" id="PTHR46825">
    <property type="entry name" value="D-ALANYL-D-ALANINE-CARBOXYPEPTIDASE/ENDOPEPTIDASE AMPH"/>
    <property type="match status" value="1"/>
</dbReference>
<evidence type="ECO:0000256" key="1">
    <source>
        <dbReference type="SAM" id="SignalP"/>
    </source>
</evidence>
<keyword evidence="1" id="KW-0732">Signal</keyword>
<dbReference type="InterPro" id="IPR012338">
    <property type="entry name" value="Beta-lactam/transpept-like"/>
</dbReference>